<dbReference type="SMART" id="SM00343">
    <property type="entry name" value="ZnF_C2HC"/>
    <property type="match status" value="1"/>
</dbReference>
<keyword evidence="1" id="KW-0862">Zinc</keyword>
<evidence type="ECO:0000313" key="4">
    <source>
        <dbReference type="Proteomes" id="UP000800041"/>
    </source>
</evidence>
<dbReference type="Gene3D" id="4.10.60.10">
    <property type="entry name" value="Zinc finger, CCHC-type"/>
    <property type="match status" value="1"/>
</dbReference>
<keyword evidence="1" id="KW-0863">Zinc-finger</keyword>
<dbReference type="PROSITE" id="PS50158">
    <property type="entry name" value="ZF_CCHC"/>
    <property type="match status" value="1"/>
</dbReference>
<dbReference type="SUPFAM" id="SSF57756">
    <property type="entry name" value="Retrovirus zinc finger-like domains"/>
    <property type="match status" value="1"/>
</dbReference>
<dbReference type="Pfam" id="PF00098">
    <property type="entry name" value="zf-CCHC"/>
    <property type="match status" value="1"/>
</dbReference>
<name>A0A6G1H0V6_9PEZI</name>
<protein>
    <recommendedName>
        <fullName evidence="2">CCHC-type domain-containing protein</fullName>
    </recommendedName>
</protein>
<dbReference type="InterPro" id="IPR005159">
    <property type="entry name" value="WCCH"/>
</dbReference>
<feature type="non-terminal residue" evidence="3">
    <location>
        <position position="1"/>
    </location>
</feature>
<dbReference type="InterPro" id="IPR036875">
    <property type="entry name" value="Znf_CCHC_sf"/>
</dbReference>
<dbReference type="GO" id="GO:0008270">
    <property type="term" value="F:zinc ion binding"/>
    <property type="evidence" value="ECO:0007669"/>
    <property type="project" value="UniProtKB-KW"/>
</dbReference>
<organism evidence="3 4">
    <name type="scientific">Aulographum hederae CBS 113979</name>
    <dbReference type="NCBI Taxonomy" id="1176131"/>
    <lineage>
        <taxon>Eukaryota</taxon>
        <taxon>Fungi</taxon>
        <taxon>Dikarya</taxon>
        <taxon>Ascomycota</taxon>
        <taxon>Pezizomycotina</taxon>
        <taxon>Dothideomycetes</taxon>
        <taxon>Pleosporomycetidae</taxon>
        <taxon>Aulographales</taxon>
        <taxon>Aulographaceae</taxon>
    </lineage>
</organism>
<dbReference type="AlphaFoldDB" id="A0A6G1H0V6"/>
<feature type="non-terminal residue" evidence="3">
    <location>
        <position position="64"/>
    </location>
</feature>
<sequence>CYNCNKPGHFARDCRQGRSRVLSTMTKAENPPHTWMSWTACYDNNCLVHLSDKQGSGYYPSKPR</sequence>
<proteinExistence type="predicted"/>
<evidence type="ECO:0000259" key="2">
    <source>
        <dbReference type="PROSITE" id="PS50158"/>
    </source>
</evidence>
<feature type="domain" description="CCHC-type" evidence="2">
    <location>
        <begin position="1"/>
        <end position="16"/>
    </location>
</feature>
<dbReference type="GO" id="GO:0003676">
    <property type="term" value="F:nucleic acid binding"/>
    <property type="evidence" value="ECO:0007669"/>
    <property type="project" value="InterPro"/>
</dbReference>
<dbReference type="OrthoDB" id="3884315at2759"/>
<gene>
    <name evidence="3" type="ORF">K402DRAFT_295021</name>
</gene>
<dbReference type="Pfam" id="PF03716">
    <property type="entry name" value="WCCH"/>
    <property type="match status" value="1"/>
</dbReference>
<evidence type="ECO:0000313" key="3">
    <source>
        <dbReference type="EMBL" id="KAF1986694.1"/>
    </source>
</evidence>
<accession>A0A6G1H0V6</accession>
<dbReference type="Proteomes" id="UP000800041">
    <property type="component" value="Unassembled WGS sequence"/>
</dbReference>
<dbReference type="InterPro" id="IPR001878">
    <property type="entry name" value="Znf_CCHC"/>
</dbReference>
<keyword evidence="1" id="KW-0479">Metal-binding</keyword>
<dbReference type="EMBL" id="ML977156">
    <property type="protein sequence ID" value="KAF1986694.1"/>
    <property type="molecule type" value="Genomic_DNA"/>
</dbReference>
<evidence type="ECO:0000256" key="1">
    <source>
        <dbReference type="PROSITE-ProRule" id="PRU00047"/>
    </source>
</evidence>
<reference evidence="3" key="1">
    <citation type="journal article" date="2020" name="Stud. Mycol.">
        <title>101 Dothideomycetes genomes: a test case for predicting lifestyles and emergence of pathogens.</title>
        <authorList>
            <person name="Haridas S."/>
            <person name="Albert R."/>
            <person name="Binder M."/>
            <person name="Bloem J."/>
            <person name="Labutti K."/>
            <person name="Salamov A."/>
            <person name="Andreopoulos B."/>
            <person name="Baker S."/>
            <person name="Barry K."/>
            <person name="Bills G."/>
            <person name="Bluhm B."/>
            <person name="Cannon C."/>
            <person name="Castanera R."/>
            <person name="Culley D."/>
            <person name="Daum C."/>
            <person name="Ezra D."/>
            <person name="Gonzalez J."/>
            <person name="Henrissat B."/>
            <person name="Kuo A."/>
            <person name="Liang C."/>
            <person name="Lipzen A."/>
            <person name="Lutzoni F."/>
            <person name="Magnuson J."/>
            <person name="Mondo S."/>
            <person name="Nolan M."/>
            <person name="Ohm R."/>
            <person name="Pangilinan J."/>
            <person name="Park H.-J."/>
            <person name="Ramirez L."/>
            <person name="Alfaro M."/>
            <person name="Sun H."/>
            <person name="Tritt A."/>
            <person name="Yoshinaga Y."/>
            <person name="Zwiers L.-H."/>
            <person name="Turgeon B."/>
            <person name="Goodwin S."/>
            <person name="Spatafora J."/>
            <person name="Crous P."/>
            <person name="Grigoriev I."/>
        </authorList>
    </citation>
    <scope>NUCLEOTIDE SEQUENCE</scope>
    <source>
        <strain evidence="3">CBS 113979</strain>
    </source>
</reference>
<keyword evidence="4" id="KW-1185">Reference proteome</keyword>